<dbReference type="InterPro" id="IPR034660">
    <property type="entry name" value="DinB/YfiT-like"/>
</dbReference>
<organism evidence="2 3">
    <name type="scientific">Nonomuraea rhodomycinica</name>
    <dbReference type="NCBI Taxonomy" id="1712872"/>
    <lineage>
        <taxon>Bacteria</taxon>
        <taxon>Bacillati</taxon>
        <taxon>Actinomycetota</taxon>
        <taxon>Actinomycetes</taxon>
        <taxon>Streptosporangiales</taxon>
        <taxon>Streptosporangiaceae</taxon>
        <taxon>Nonomuraea</taxon>
    </lineage>
</organism>
<dbReference type="NCBIfam" id="TIGR03083">
    <property type="entry name" value="maleylpyruvate isomerase family mycothiol-dependent enzyme"/>
    <property type="match status" value="1"/>
</dbReference>
<dbReference type="Gene3D" id="1.20.120.450">
    <property type="entry name" value="dinb family like domain"/>
    <property type="match status" value="1"/>
</dbReference>
<feature type="domain" description="Mycothiol-dependent maleylpyruvate isomerase metal-binding" evidence="1">
    <location>
        <begin position="8"/>
        <end position="128"/>
    </location>
</feature>
<dbReference type="RefSeq" id="WP_175598309.1">
    <property type="nucleotide sequence ID" value="NZ_JABWGO010000001.1"/>
</dbReference>
<reference evidence="2 3" key="1">
    <citation type="submission" date="2020-06" db="EMBL/GenBank/DDBJ databases">
        <authorList>
            <person name="Chanama M."/>
        </authorList>
    </citation>
    <scope>NUCLEOTIDE SEQUENCE [LARGE SCALE GENOMIC DNA]</scope>
    <source>
        <strain evidence="2 3">TBRC6557</strain>
    </source>
</reference>
<gene>
    <name evidence="2" type="ORF">HT134_00765</name>
</gene>
<dbReference type="GO" id="GO:0046872">
    <property type="term" value="F:metal ion binding"/>
    <property type="evidence" value="ECO:0007669"/>
    <property type="project" value="InterPro"/>
</dbReference>
<protein>
    <submittedName>
        <fullName evidence="2">TIGR03086 family protein</fullName>
    </submittedName>
</protein>
<dbReference type="InterPro" id="IPR017517">
    <property type="entry name" value="Maleyloyr_isom"/>
</dbReference>
<evidence type="ECO:0000259" key="1">
    <source>
        <dbReference type="Pfam" id="PF11716"/>
    </source>
</evidence>
<sequence length="199" mass="20586">MTADLGPAAGVLAALVRPLPDDLLTAPTPCGFTVGELLDHIDGLCVAFTAAATKTRREDGGRARTPDASRLGEDWRERVPARLEELARAWREPSAWTGVTEVGGGTMPGEIAGAAALDEVVVHGWDLAVATGRPYPAGDPALEEAVQAAHAWVTAVVAQAPEGSPGLFGPPVPVPGDAPLLDRLLGLTGRDPAWTPDAR</sequence>
<dbReference type="EMBL" id="JABWGO010000001">
    <property type="protein sequence ID" value="NUW38664.1"/>
    <property type="molecule type" value="Genomic_DNA"/>
</dbReference>
<evidence type="ECO:0000313" key="2">
    <source>
        <dbReference type="EMBL" id="NUW38664.1"/>
    </source>
</evidence>
<accession>A0A7Y6IKQ0</accession>
<dbReference type="SUPFAM" id="SSF109854">
    <property type="entry name" value="DinB/YfiT-like putative metalloenzymes"/>
    <property type="match status" value="1"/>
</dbReference>
<dbReference type="AlphaFoldDB" id="A0A7Y6IKQ0"/>
<dbReference type="InterPro" id="IPR017520">
    <property type="entry name" value="CHP03086"/>
</dbReference>
<dbReference type="Pfam" id="PF11716">
    <property type="entry name" value="MDMPI_N"/>
    <property type="match status" value="1"/>
</dbReference>
<dbReference type="NCBIfam" id="TIGR03086">
    <property type="entry name" value="TIGR03086 family metal-binding protein"/>
    <property type="match status" value="1"/>
</dbReference>
<comment type="caution">
    <text evidence="2">The sequence shown here is derived from an EMBL/GenBank/DDBJ whole genome shotgun (WGS) entry which is preliminary data.</text>
</comment>
<proteinExistence type="predicted"/>
<name>A0A7Y6IKQ0_9ACTN</name>
<dbReference type="InterPro" id="IPR024344">
    <property type="entry name" value="MDMPI_metal-binding"/>
</dbReference>
<evidence type="ECO:0000313" key="3">
    <source>
        <dbReference type="Proteomes" id="UP000546126"/>
    </source>
</evidence>
<keyword evidence="3" id="KW-1185">Reference proteome</keyword>
<dbReference type="Proteomes" id="UP000546126">
    <property type="component" value="Unassembled WGS sequence"/>
</dbReference>